<dbReference type="EMBL" id="JBAGLP010000099">
    <property type="protein sequence ID" value="MEG3613863.1"/>
    <property type="molecule type" value="Genomic_DNA"/>
</dbReference>
<dbReference type="Proteomes" id="UP001310387">
    <property type="component" value="Unassembled WGS sequence"/>
</dbReference>
<dbReference type="RefSeq" id="WP_332900737.1">
    <property type="nucleotide sequence ID" value="NZ_JBAGLP010000099.1"/>
</dbReference>
<dbReference type="InterPro" id="IPR000292">
    <property type="entry name" value="For/NO2_transpt"/>
</dbReference>
<feature type="transmembrane region" description="Helical" evidence="5">
    <location>
        <begin position="68"/>
        <end position="89"/>
    </location>
</feature>
<comment type="subcellular location">
    <subcellularLocation>
        <location evidence="1">Membrane</location>
        <topology evidence="1">Multi-pass membrane protein</topology>
    </subcellularLocation>
</comment>
<proteinExistence type="predicted"/>
<gene>
    <name evidence="6" type="ORF">V5O49_01865</name>
</gene>
<keyword evidence="2 5" id="KW-0812">Transmembrane</keyword>
<accession>A0ABU7Z359</accession>
<comment type="caution">
    <text evidence="6">The sequence shown here is derived from an EMBL/GenBank/DDBJ whole genome shotgun (WGS) entry which is preliminary data.</text>
</comment>
<dbReference type="InterPro" id="IPR023271">
    <property type="entry name" value="Aquaporin-like"/>
</dbReference>
<organism evidence="6 7">
    <name type="scientific">Isoptericola haloaureus</name>
    <dbReference type="NCBI Taxonomy" id="1542902"/>
    <lineage>
        <taxon>Bacteria</taxon>
        <taxon>Bacillati</taxon>
        <taxon>Actinomycetota</taxon>
        <taxon>Actinomycetes</taxon>
        <taxon>Micrococcales</taxon>
        <taxon>Promicromonosporaceae</taxon>
        <taxon>Isoptericola</taxon>
    </lineage>
</organism>
<evidence type="ECO:0000256" key="3">
    <source>
        <dbReference type="ARBA" id="ARBA00022989"/>
    </source>
</evidence>
<evidence type="ECO:0000313" key="7">
    <source>
        <dbReference type="Proteomes" id="UP001310387"/>
    </source>
</evidence>
<dbReference type="Pfam" id="PF01226">
    <property type="entry name" value="Form_Nir_trans"/>
    <property type="match status" value="1"/>
</dbReference>
<name>A0ABU7Z359_9MICO</name>
<sequence length="290" mass="30952">MDDQGTLFPGKQFISTVLDALRTKSTMSGGLAHIYLMRAAMAGALIGIMYITYYTVIATFAGIGDGDLAGLGSMVGALVFGFALVFIYFSKSELLTSNMMIVSVGRYYKKISAWRGLRVLLLCYLGNILGGLAVALAVLGSTLGDGAVGEQMQHSVDHKLGYLTEGLAGWSDLFVRAVLCNFMINLGMLLVYNGFVKNDGAKALMMIMSVFVFAFVGFEHSVANTALFLMVGLHDGIDVGLALGNLAVVLAGNFIGGGLLIGYYYSFANDDRRYLRKQSARAGAEADTEA</sequence>
<evidence type="ECO:0000256" key="1">
    <source>
        <dbReference type="ARBA" id="ARBA00004141"/>
    </source>
</evidence>
<keyword evidence="4 5" id="KW-0472">Membrane</keyword>
<dbReference type="Gene3D" id="1.20.1080.10">
    <property type="entry name" value="Glycerol uptake facilitator protein"/>
    <property type="match status" value="1"/>
</dbReference>
<keyword evidence="3 5" id="KW-1133">Transmembrane helix</keyword>
<protein>
    <submittedName>
        <fullName evidence="6">Formate/nitrite transporter family protein</fullName>
    </submittedName>
</protein>
<reference evidence="6" key="2">
    <citation type="submission" date="2024-02" db="EMBL/GenBank/DDBJ databases">
        <authorList>
            <person name="Prathaban M."/>
            <person name="Mythili R."/>
            <person name="Sharmila Devi N."/>
            <person name="Sobanaa M."/>
            <person name="Prathiviraj R."/>
            <person name="Selvin J."/>
        </authorList>
    </citation>
    <scope>NUCLEOTIDE SEQUENCE</scope>
    <source>
        <strain evidence="6">MP1014</strain>
    </source>
</reference>
<dbReference type="PANTHER" id="PTHR30520:SF8">
    <property type="entry name" value="NITRITE TRANSPORTER NIRC"/>
    <property type="match status" value="1"/>
</dbReference>
<evidence type="ECO:0000256" key="4">
    <source>
        <dbReference type="ARBA" id="ARBA00023136"/>
    </source>
</evidence>
<keyword evidence="7" id="KW-1185">Reference proteome</keyword>
<evidence type="ECO:0000313" key="6">
    <source>
        <dbReference type="EMBL" id="MEG3613863.1"/>
    </source>
</evidence>
<feature type="transmembrane region" description="Helical" evidence="5">
    <location>
        <begin position="119"/>
        <end position="139"/>
    </location>
</feature>
<evidence type="ECO:0000256" key="5">
    <source>
        <dbReference type="SAM" id="Phobius"/>
    </source>
</evidence>
<feature type="transmembrane region" description="Helical" evidence="5">
    <location>
        <begin position="243"/>
        <end position="267"/>
    </location>
</feature>
<reference evidence="6" key="1">
    <citation type="journal article" date="2024" name="Antonie Van Leeuwenhoek">
        <title>Isoptericola haloaureus sp. nov., a dimorphic actinobacterium isolated from mangrove sediments of southeast India, implicating biosaline agricultural significance through nitrogen fixation and salt tolerance genes.</title>
        <authorList>
            <person name="Prathaban M."/>
            <person name="Prathiviraj R."/>
            <person name="Ravichandran M."/>
            <person name="Natarajan S.D."/>
            <person name="Sobanaa M."/>
            <person name="Hari Krishna Kumar S."/>
            <person name="Chandrasekar V."/>
            <person name="Selvin J."/>
        </authorList>
    </citation>
    <scope>NUCLEOTIDE SEQUENCE</scope>
    <source>
        <strain evidence="6">MP1014</strain>
    </source>
</reference>
<evidence type="ECO:0000256" key="2">
    <source>
        <dbReference type="ARBA" id="ARBA00022692"/>
    </source>
</evidence>
<dbReference type="PANTHER" id="PTHR30520">
    <property type="entry name" value="FORMATE TRANSPORTER-RELATED"/>
    <property type="match status" value="1"/>
</dbReference>
<feature type="transmembrane region" description="Helical" evidence="5">
    <location>
        <begin position="35"/>
        <end position="56"/>
    </location>
</feature>
<feature type="transmembrane region" description="Helical" evidence="5">
    <location>
        <begin position="204"/>
        <end position="223"/>
    </location>
</feature>
<feature type="transmembrane region" description="Helical" evidence="5">
    <location>
        <begin position="173"/>
        <end position="192"/>
    </location>
</feature>